<dbReference type="RefSeq" id="WP_249328488.1">
    <property type="nucleotide sequence ID" value="NZ_CP060635.1"/>
</dbReference>
<keyword evidence="2" id="KW-0238">DNA-binding</keyword>
<sequence>MKKEMEYRSFVWDSEEIVESKKVYYAGALESCLLSYRQGLPEYQELLEELKTCRQFSRPVHNKVLHFLLIQGIHHIHEIDYKLRQQFDAYLKETHCKKPLEYIKALDCLKLQVIQNRSQNRKFEKPRLAFREEPIFLLYHPDYETAMKFYYLQNKEEAVFDFALSAARKLKKQIFSMLMMALEKKMNRKNRRELYLVPLKKLYLYCAEQGIEDLEALEEEEIEGFRESMDGRVGTKTQIYMQIVDNTRKHLFLCAKETNWEANVWYLERFQMKGERMNPADPVESLRFYGIHDLENRKYLKKYMRYCLGITSKAVHTIRVEHYNICRFLQYCDRKGWKVNSITEKEMGLYFLQLENSKIQAETFNQQVADLHLFFQYLVVKGSREKIPFWNRYYLKKTLPVHYDRVVSEEVLEKLLLHLKYFPEHLRLMYLHLFCLGLRVNEVCCIRGDAYSWNGQDAWLRIYQYKVKVDKQIPIPAVLYRQMVVYIQKHRIGPEEFVFHRKDGRAYHVGTFCVQVKALCQRYGISCGDYIFRSHDYRHRMGTKLYAGGASVQAVRDYLGHVHENMTRQYLDLIPETIDQANENYFQKESSLGNQFLMRKEL</sequence>
<dbReference type="GO" id="GO:0003677">
    <property type="term" value="F:DNA binding"/>
    <property type="evidence" value="ECO:0007669"/>
    <property type="project" value="UniProtKB-KW"/>
</dbReference>
<gene>
    <name evidence="5" type="ORF">H9Q79_13205</name>
</gene>
<dbReference type="SUPFAM" id="SSF56349">
    <property type="entry name" value="DNA breaking-rejoining enzymes"/>
    <property type="match status" value="1"/>
</dbReference>
<evidence type="ECO:0000256" key="1">
    <source>
        <dbReference type="ARBA" id="ARBA00008857"/>
    </source>
</evidence>
<dbReference type="EMBL" id="CP060635">
    <property type="protein sequence ID" value="QNM07862.1"/>
    <property type="molecule type" value="Genomic_DNA"/>
</dbReference>
<dbReference type="PANTHER" id="PTHR30349:SF41">
    <property type="entry name" value="INTEGRASE_RECOMBINASE PROTEIN MJ0367-RELATED"/>
    <property type="match status" value="1"/>
</dbReference>
<evidence type="ECO:0000313" key="5">
    <source>
        <dbReference type="EMBL" id="QNM07862.1"/>
    </source>
</evidence>
<keyword evidence="3" id="KW-0233">DNA recombination</keyword>
<dbReference type="CDD" id="cd00397">
    <property type="entry name" value="DNA_BRE_C"/>
    <property type="match status" value="1"/>
</dbReference>
<dbReference type="PANTHER" id="PTHR30349">
    <property type="entry name" value="PHAGE INTEGRASE-RELATED"/>
    <property type="match status" value="1"/>
</dbReference>
<evidence type="ECO:0000256" key="3">
    <source>
        <dbReference type="ARBA" id="ARBA00023172"/>
    </source>
</evidence>
<dbReference type="PROSITE" id="PS51898">
    <property type="entry name" value="TYR_RECOMBINASE"/>
    <property type="match status" value="1"/>
</dbReference>
<dbReference type="AlphaFoldDB" id="A0A7G9GAN0"/>
<dbReference type="InterPro" id="IPR002104">
    <property type="entry name" value="Integrase_catalytic"/>
</dbReference>
<dbReference type="Pfam" id="PF00589">
    <property type="entry name" value="Phage_integrase"/>
    <property type="match status" value="1"/>
</dbReference>
<protein>
    <submittedName>
        <fullName evidence="5">Tyrosine-type recombinase/integrase</fullName>
    </submittedName>
</protein>
<accession>A0A7G9GAN0</accession>
<dbReference type="InterPro" id="IPR050090">
    <property type="entry name" value="Tyrosine_recombinase_XerCD"/>
</dbReference>
<comment type="similarity">
    <text evidence="1">Belongs to the 'phage' integrase family.</text>
</comment>
<dbReference type="Proteomes" id="UP000515860">
    <property type="component" value="Chromosome"/>
</dbReference>
<dbReference type="InterPro" id="IPR013762">
    <property type="entry name" value="Integrase-like_cat_sf"/>
</dbReference>
<evidence type="ECO:0000256" key="2">
    <source>
        <dbReference type="ARBA" id="ARBA00023125"/>
    </source>
</evidence>
<reference evidence="5 6" key="1">
    <citation type="submission" date="2020-08" db="EMBL/GenBank/DDBJ databases">
        <authorList>
            <person name="Liu C."/>
            <person name="Sun Q."/>
        </authorList>
    </citation>
    <scope>NUCLEOTIDE SEQUENCE [LARGE SCALE GENOMIC DNA]</scope>
    <source>
        <strain evidence="5 6">NSJ-29</strain>
    </source>
</reference>
<dbReference type="Gene3D" id="1.10.150.130">
    <property type="match status" value="1"/>
</dbReference>
<dbReference type="KEGG" id="whj:H9Q79_13205"/>
<feature type="domain" description="Tyr recombinase" evidence="4">
    <location>
        <begin position="402"/>
        <end position="583"/>
    </location>
</feature>
<dbReference type="Gene3D" id="1.10.443.10">
    <property type="entry name" value="Intergrase catalytic core"/>
    <property type="match status" value="1"/>
</dbReference>
<dbReference type="InterPro" id="IPR010998">
    <property type="entry name" value="Integrase_recombinase_N"/>
</dbReference>
<organism evidence="5 6">
    <name type="scientific">Wansuia hejianensis</name>
    <dbReference type="NCBI Taxonomy" id="2763667"/>
    <lineage>
        <taxon>Bacteria</taxon>
        <taxon>Bacillati</taxon>
        <taxon>Bacillota</taxon>
        <taxon>Clostridia</taxon>
        <taxon>Lachnospirales</taxon>
        <taxon>Lachnospiraceae</taxon>
        <taxon>Wansuia</taxon>
    </lineage>
</organism>
<evidence type="ECO:0000259" key="4">
    <source>
        <dbReference type="PROSITE" id="PS51898"/>
    </source>
</evidence>
<proteinExistence type="inferred from homology"/>
<name>A0A7G9GAN0_9FIRM</name>
<evidence type="ECO:0000313" key="6">
    <source>
        <dbReference type="Proteomes" id="UP000515860"/>
    </source>
</evidence>
<dbReference type="InterPro" id="IPR011010">
    <property type="entry name" value="DNA_brk_join_enz"/>
</dbReference>
<dbReference type="GO" id="GO:0006310">
    <property type="term" value="P:DNA recombination"/>
    <property type="evidence" value="ECO:0007669"/>
    <property type="project" value="UniProtKB-KW"/>
</dbReference>
<keyword evidence="6" id="KW-1185">Reference proteome</keyword>
<dbReference type="GO" id="GO:0015074">
    <property type="term" value="P:DNA integration"/>
    <property type="evidence" value="ECO:0007669"/>
    <property type="project" value="InterPro"/>
</dbReference>